<dbReference type="Gene3D" id="2.30.110.10">
    <property type="entry name" value="Electron Transport, Fmn-binding Protein, Chain A"/>
    <property type="match status" value="1"/>
</dbReference>
<dbReference type="Pfam" id="PF21349">
    <property type="entry name" value="RUBY_RBDX"/>
    <property type="match status" value="2"/>
</dbReference>
<feature type="domain" description="Ferritin-like diiron" evidence="7">
    <location>
        <begin position="218"/>
        <end position="348"/>
    </location>
</feature>
<dbReference type="PROSITE" id="PS50903">
    <property type="entry name" value="RUBREDOXIN_LIKE"/>
    <property type="match status" value="2"/>
</dbReference>
<dbReference type="Pfam" id="PF01613">
    <property type="entry name" value="Flavin_Reduct"/>
    <property type="match status" value="1"/>
</dbReference>
<dbReference type="PANTHER" id="PTHR43865">
    <property type="entry name" value="RUBRERYTHRIN-RELATED"/>
    <property type="match status" value="1"/>
</dbReference>
<accession>A0A0M6WNE5</accession>
<reference evidence="9" key="1">
    <citation type="submission" date="2015-05" db="EMBL/GenBank/DDBJ databases">
        <authorList>
            <consortium name="Pathogen Informatics"/>
        </authorList>
    </citation>
    <scope>NUCLEOTIDE SEQUENCE [LARGE SCALE GENOMIC DNA]</scope>
    <source>
        <strain evidence="9">T1-815</strain>
    </source>
</reference>
<dbReference type="CDD" id="cd00729">
    <property type="entry name" value="rubredoxin_SM"/>
    <property type="match status" value="1"/>
</dbReference>
<dbReference type="CDD" id="cd00350">
    <property type="entry name" value="rubredoxin_like"/>
    <property type="match status" value="1"/>
</dbReference>
<protein>
    <recommendedName>
        <fullName evidence="10">Rubrerythrin</fullName>
    </recommendedName>
</protein>
<dbReference type="GO" id="GO:0005506">
    <property type="term" value="F:iron ion binding"/>
    <property type="evidence" value="ECO:0007669"/>
    <property type="project" value="InterPro"/>
</dbReference>
<evidence type="ECO:0000259" key="7">
    <source>
        <dbReference type="PROSITE" id="PS50905"/>
    </source>
</evidence>
<dbReference type="InterPro" id="IPR012349">
    <property type="entry name" value="Split_barrel_FMN-bd"/>
</dbReference>
<dbReference type="AlphaFoldDB" id="A0A0M6WNE5"/>
<keyword evidence="4" id="KW-0249">Electron transport</keyword>
<sequence length="393" mass="44748">MDRKAMYKLSYGLFVLTAREDEKDNGCIINTAIQAASEPNQLSICVNKANYTHDMIVRTGKFTVSVLSQNAQFELFKHFGFQSGRDTNKFETFEKCSRGENGIYYITEGTNAYISVTVNKTEDLGSHTMFIGEITDMEVLSNIPSATYDYYQNNIKPKPQEVGKTEDGQTIWRCRICGYEYVGEELPDDFICPLCKHPASDFEKVVKKTEVKEMAENKYAGTQTEKNLQEAFAGESQARNKYTYFASVAKKEGYEQMSALFLKTADNEKEHAKMWFKELAGIGDTKENLAAAAEGENYEWTDMYDGFAKTAEEEGFPELAAKFRAVGEIEKHHEERYRALLKNIETAQVFEKSEVKVWECRNCGHIVVGTKAPDVCPVCNHPQSYFEVHEENY</sequence>
<dbReference type="PROSITE" id="PS50905">
    <property type="entry name" value="FERRITIN_LIKE"/>
    <property type="match status" value="1"/>
</dbReference>
<evidence type="ECO:0000256" key="3">
    <source>
        <dbReference type="ARBA" id="ARBA00022723"/>
    </source>
</evidence>
<dbReference type="InterPro" id="IPR024934">
    <property type="entry name" value="Rubredoxin-like_dom"/>
</dbReference>
<dbReference type="InterPro" id="IPR009078">
    <property type="entry name" value="Ferritin-like_SF"/>
</dbReference>
<dbReference type="CDD" id="cd01041">
    <property type="entry name" value="Rubrerythrin"/>
    <property type="match status" value="1"/>
</dbReference>
<evidence type="ECO:0000259" key="6">
    <source>
        <dbReference type="PROSITE" id="PS50903"/>
    </source>
</evidence>
<dbReference type="Gene3D" id="2.20.28.10">
    <property type="match status" value="2"/>
</dbReference>
<dbReference type="InterPro" id="IPR048574">
    <property type="entry name" value="RUBY_RBDX"/>
</dbReference>
<dbReference type="InterPro" id="IPR052364">
    <property type="entry name" value="Rubrerythrin"/>
</dbReference>
<dbReference type="GO" id="GO:0016646">
    <property type="term" value="F:oxidoreductase activity, acting on the CH-NH group of donors, NAD or NADP as acceptor"/>
    <property type="evidence" value="ECO:0007669"/>
    <property type="project" value="UniProtKB-ARBA"/>
</dbReference>
<evidence type="ECO:0000256" key="1">
    <source>
        <dbReference type="ARBA" id="ARBA00001965"/>
    </source>
</evidence>
<keyword evidence="9" id="KW-1185">Reference proteome</keyword>
<dbReference type="InterPro" id="IPR012347">
    <property type="entry name" value="Ferritin-like"/>
</dbReference>
<feature type="domain" description="Rubredoxin-like" evidence="6">
    <location>
        <begin position="355"/>
        <end position="389"/>
    </location>
</feature>
<feature type="domain" description="Rubredoxin-like" evidence="6">
    <location>
        <begin position="169"/>
        <end position="205"/>
    </location>
</feature>
<dbReference type="InterPro" id="IPR002563">
    <property type="entry name" value="Flavin_Rdtase-like_dom"/>
</dbReference>
<dbReference type="Pfam" id="PF02915">
    <property type="entry name" value="Rubrerythrin"/>
    <property type="match status" value="1"/>
</dbReference>
<dbReference type="GO" id="GO:0010181">
    <property type="term" value="F:FMN binding"/>
    <property type="evidence" value="ECO:0007669"/>
    <property type="project" value="InterPro"/>
</dbReference>
<dbReference type="PANTHER" id="PTHR43865:SF1">
    <property type="entry name" value="RUBRERYTHRIN-RELATED"/>
    <property type="match status" value="1"/>
</dbReference>
<comment type="cofactor">
    <cofactor evidence="1">
        <name>Fe(3+)</name>
        <dbReference type="ChEBI" id="CHEBI:29034"/>
    </cofactor>
</comment>
<keyword evidence="3" id="KW-0479">Metal-binding</keyword>
<organism evidence="8 9">
    <name type="scientific">Agathobacter rectalis</name>
    <dbReference type="NCBI Taxonomy" id="39491"/>
    <lineage>
        <taxon>Bacteria</taxon>
        <taxon>Bacillati</taxon>
        <taxon>Bacillota</taxon>
        <taxon>Clostridia</taxon>
        <taxon>Lachnospirales</taxon>
        <taxon>Lachnospiraceae</taxon>
        <taxon>Agathobacter</taxon>
    </lineage>
</organism>
<keyword evidence="5" id="KW-0408">Iron</keyword>
<name>A0A0M6WNE5_9FIRM</name>
<dbReference type="SMART" id="SM00903">
    <property type="entry name" value="Flavin_Reduct"/>
    <property type="match status" value="1"/>
</dbReference>
<dbReference type="Proteomes" id="UP000049472">
    <property type="component" value="Unassembled WGS sequence"/>
</dbReference>
<evidence type="ECO:0000256" key="2">
    <source>
        <dbReference type="ARBA" id="ARBA00022448"/>
    </source>
</evidence>
<dbReference type="Gene3D" id="1.20.1260.10">
    <property type="match status" value="1"/>
</dbReference>
<evidence type="ECO:0000256" key="4">
    <source>
        <dbReference type="ARBA" id="ARBA00022982"/>
    </source>
</evidence>
<proteinExistence type="predicted"/>
<dbReference type="EMBL" id="CVRQ01000019">
    <property type="protein sequence ID" value="CRL37725.1"/>
    <property type="molecule type" value="Genomic_DNA"/>
</dbReference>
<dbReference type="SUPFAM" id="SSF47240">
    <property type="entry name" value="Ferritin-like"/>
    <property type="match status" value="1"/>
</dbReference>
<evidence type="ECO:0008006" key="10">
    <source>
        <dbReference type="Google" id="ProtNLM"/>
    </source>
</evidence>
<evidence type="ECO:0000313" key="9">
    <source>
        <dbReference type="Proteomes" id="UP000049472"/>
    </source>
</evidence>
<dbReference type="NCBIfam" id="NF045767">
    <property type="entry name" value="RuberyRbr"/>
    <property type="match status" value="1"/>
</dbReference>
<gene>
    <name evidence="8" type="ORF">T1815_16561</name>
</gene>
<evidence type="ECO:0000313" key="8">
    <source>
        <dbReference type="EMBL" id="CRL37725.1"/>
    </source>
</evidence>
<dbReference type="SUPFAM" id="SSF57802">
    <property type="entry name" value="Rubredoxin-like"/>
    <property type="match status" value="2"/>
</dbReference>
<keyword evidence="2" id="KW-0813">Transport</keyword>
<dbReference type="InterPro" id="IPR003251">
    <property type="entry name" value="Rr_diiron-bd_dom"/>
</dbReference>
<evidence type="ECO:0000256" key="5">
    <source>
        <dbReference type="ARBA" id="ARBA00023004"/>
    </source>
</evidence>
<dbReference type="InterPro" id="IPR009040">
    <property type="entry name" value="Ferritin-like_diiron"/>
</dbReference>
<dbReference type="SUPFAM" id="SSF50475">
    <property type="entry name" value="FMN-binding split barrel"/>
    <property type="match status" value="1"/>
</dbReference>